<evidence type="ECO:0000313" key="1">
    <source>
        <dbReference type="EMBL" id="DBA19058.1"/>
    </source>
</evidence>
<name>A0AAV3AB14_PYXAD</name>
<gene>
    <name evidence="1" type="ORF">GDO54_014935</name>
</gene>
<dbReference type="EMBL" id="DYDO01000008">
    <property type="protein sequence ID" value="DBA19058.1"/>
    <property type="molecule type" value="Genomic_DNA"/>
</dbReference>
<reference evidence="1" key="1">
    <citation type="thesis" date="2020" institute="ProQuest LLC" country="789 East Eisenhower Parkway, Ann Arbor, MI, USA">
        <title>Comparative Genomics and Chromosome Evolution.</title>
        <authorList>
            <person name="Mudd A.B."/>
        </authorList>
    </citation>
    <scope>NUCLEOTIDE SEQUENCE</scope>
    <source>
        <strain evidence="1">1538</strain>
        <tissue evidence="1">Blood</tissue>
    </source>
</reference>
<keyword evidence="2" id="KW-1185">Reference proteome</keyword>
<dbReference type="Proteomes" id="UP001181693">
    <property type="component" value="Unassembled WGS sequence"/>
</dbReference>
<accession>A0AAV3AB14</accession>
<organism evidence="1 2">
    <name type="scientific">Pyxicephalus adspersus</name>
    <name type="common">African bullfrog</name>
    <dbReference type="NCBI Taxonomy" id="30357"/>
    <lineage>
        <taxon>Eukaryota</taxon>
        <taxon>Metazoa</taxon>
        <taxon>Chordata</taxon>
        <taxon>Craniata</taxon>
        <taxon>Vertebrata</taxon>
        <taxon>Euteleostomi</taxon>
        <taxon>Amphibia</taxon>
        <taxon>Batrachia</taxon>
        <taxon>Anura</taxon>
        <taxon>Neobatrachia</taxon>
        <taxon>Ranoidea</taxon>
        <taxon>Pyxicephalidae</taxon>
        <taxon>Pyxicephalinae</taxon>
        <taxon>Pyxicephalus</taxon>
    </lineage>
</organism>
<evidence type="ECO:0008006" key="3">
    <source>
        <dbReference type="Google" id="ProtNLM"/>
    </source>
</evidence>
<comment type="caution">
    <text evidence="1">The sequence shown here is derived from an EMBL/GenBank/DDBJ whole genome shotgun (WGS) entry which is preliminary data.</text>
</comment>
<dbReference type="AlphaFoldDB" id="A0AAV3AB14"/>
<sequence length="179" mass="20105">MLVWSALVQADPGLTFPAGLRKMCAFPEHVAIRPFPWVSSLFLFIYTSSVDFCVSSVFSSHAISAPFIWLLPTDAEFTAVWRPSAETTPWGVRSSRQQPPPAGINQYLWRHLPDDSSFQPSPFTLSAIFLNSHPFAFRKKTFSAVSQSISPPLTSCTLSVKSFYYFLFYFLVDTATEVC</sequence>
<evidence type="ECO:0000313" key="2">
    <source>
        <dbReference type="Proteomes" id="UP001181693"/>
    </source>
</evidence>
<protein>
    <recommendedName>
        <fullName evidence="3">Secreted protein</fullName>
    </recommendedName>
</protein>
<proteinExistence type="predicted"/>